<dbReference type="EMBL" id="JNFP01000083">
    <property type="protein sequence ID" value="KIA60012.1"/>
    <property type="molecule type" value="Genomic_DNA"/>
</dbReference>
<protein>
    <recommendedName>
        <fullName evidence="1">DUF4440 domain-containing protein</fullName>
    </recommendedName>
</protein>
<dbReference type="Proteomes" id="UP000031364">
    <property type="component" value="Unassembled WGS sequence"/>
</dbReference>
<gene>
    <name evidence="2" type="ORF">FG87_39540</name>
</gene>
<dbReference type="InterPro" id="IPR027843">
    <property type="entry name" value="DUF4440"/>
</dbReference>
<dbReference type="RefSeq" id="WP_043681594.1">
    <property type="nucleotide sequence ID" value="NZ_BDCI01000042.1"/>
</dbReference>
<comment type="caution">
    <text evidence="2">The sequence shown here is derived from an EMBL/GenBank/DDBJ whole genome shotgun (WGS) entry which is preliminary data.</text>
</comment>
<dbReference type="InterPro" id="IPR032710">
    <property type="entry name" value="NTF2-like_dom_sf"/>
</dbReference>
<proteinExistence type="predicted"/>
<evidence type="ECO:0000313" key="3">
    <source>
        <dbReference type="Proteomes" id="UP000031364"/>
    </source>
</evidence>
<dbReference type="Pfam" id="PF14534">
    <property type="entry name" value="DUF4440"/>
    <property type="match status" value="1"/>
</dbReference>
<accession>A0ABR4Z3Y1</accession>
<dbReference type="SUPFAM" id="SSF54427">
    <property type="entry name" value="NTF2-like"/>
    <property type="match status" value="1"/>
</dbReference>
<feature type="domain" description="DUF4440" evidence="1">
    <location>
        <begin position="20"/>
        <end position="122"/>
    </location>
</feature>
<sequence length="134" mass="14552">MTTNHDRAAAVHAEFSRYIDRWVELFNARDIPGLTDLYEPAGIVVPSPGHPISGAGLSAALTQFAETTTSMKATLRQAYQADDIALLLIDWTMEVSAPDGQPVTRHGTATDVARRGADGRWRYLIDNPSGTADQ</sequence>
<organism evidence="2 3">
    <name type="scientific">Nocardia vulneris</name>
    <dbReference type="NCBI Taxonomy" id="1141657"/>
    <lineage>
        <taxon>Bacteria</taxon>
        <taxon>Bacillati</taxon>
        <taxon>Actinomycetota</taxon>
        <taxon>Actinomycetes</taxon>
        <taxon>Mycobacteriales</taxon>
        <taxon>Nocardiaceae</taxon>
        <taxon>Nocardia</taxon>
    </lineage>
</organism>
<reference evidence="2 3" key="1">
    <citation type="journal article" date="2014" name="Int. J. Syst. Evol. Microbiol.">
        <title>Nocardia vulneris sp. nov., isolated from wounds of human patients in North America.</title>
        <authorList>
            <person name="Lasker B.A."/>
            <person name="Bell M."/>
            <person name="Klenk H.P."/>
            <person name="Sproer C."/>
            <person name="Schumann C."/>
            <person name="Schumann P."/>
            <person name="Brown J.M."/>
        </authorList>
    </citation>
    <scope>NUCLEOTIDE SEQUENCE [LARGE SCALE GENOMIC DNA]</scope>
    <source>
        <strain evidence="2 3">W9851</strain>
    </source>
</reference>
<evidence type="ECO:0000313" key="2">
    <source>
        <dbReference type="EMBL" id="KIA60012.1"/>
    </source>
</evidence>
<dbReference type="Gene3D" id="3.10.450.50">
    <property type="match status" value="1"/>
</dbReference>
<keyword evidence="3" id="KW-1185">Reference proteome</keyword>
<evidence type="ECO:0000259" key="1">
    <source>
        <dbReference type="Pfam" id="PF14534"/>
    </source>
</evidence>
<name>A0ABR4Z3Y1_9NOCA</name>